<comment type="caution">
    <text evidence="6">The sequence shown here is derived from an EMBL/GenBank/DDBJ whole genome shotgun (WGS) entry which is preliminary data.</text>
</comment>
<dbReference type="GO" id="GO:0008270">
    <property type="term" value="F:zinc ion binding"/>
    <property type="evidence" value="ECO:0007669"/>
    <property type="project" value="InterPro"/>
</dbReference>
<dbReference type="EMBL" id="JPVT01000070">
    <property type="protein sequence ID" value="KFN91869.1"/>
    <property type="molecule type" value="Genomic_DNA"/>
</dbReference>
<dbReference type="GO" id="GO:0004519">
    <property type="term" value="F:endonuclease activity"/>
    <property type="evidence" value="ECO:0007669"/>
    <property type="project" value="UniProtKB-KW"/>
</dbReference>
<proteinExistence type="inferred from homology"/>
<dbReference type="Proteomes" id="UP000029381">
    <property type="component" value="Unassembled WGS sequence"/>
</dbReference>
<reference evidence="6 7" key="1">
    <citation type="submission" date="2014-08" db="EMBL/GenBank/DDBJ databases">
        <title>Genome sequence of Tetragenococcus muriaticus.</title>
        <authorList>
            <person name="Chuea-nongthon C."/>
            <person name="Rodtong S."/>
            <person name="Yongsawatdigul J."/>
            <person name="Steele J.L."/>
            <person name="Liu X.-y."/>
            <person name="Speers J."/>
            <person name="Glasner J.D."/>
            <person name="Neeno-Eckwall E.C."/>
        </authorList>
    </citation>
    <scope>NUCLEOTIDE SEQUENCE [LARGE SCALE GENOMIC DNA]</scope>
    <source>
        <strain evidence="6 7">3MR10-3</strain>
    </source>
</reference>
<keyword evidence="1" id="KW-0540">Nuclease</keyword>
<dbReference type="InterPro" id="IPR003615">
    <property type="entry name" value="HNH_nuc"/>
</dbReference>
<dbReference type="Pfam" id="PF01844">
    <property type="entry name" value="HNH"/>
    <property type="match status" value="1"/>
</dbReference>
<evidence type="ECO:0000256" key="1">
    <source>
        <dbReference type="ARBA" id="ARBA00022722"/>
    </source>
</evidence>
<keyword evidence="7" id="KW-1185">Reference proteome</keyword>
<sequence>MVDYNQTYCSKHEPEAKKNLYDNYENRKKIGGKYFWFYKSKQWQRLSKQYRINHPVCEHCLKDGIVRQAELVDHIIEVRDDWDKRLDENNLQSLCKSCHWKKTKEEQEKRKIKNNFLYYNRLKICTSS</sequence>
<dbReference type="AlphaFoldDB" id="A0A091C4R4"/>
<organism evidence="6 7">
    <name type="scientific">Tetragenococcus muriaticus 3MR10-3</name>
    <dbReference type="NCBI Taxonomy" id="1302648"/>
    <lineage>
        <taxon>Bacteria</taxon>
        <taxon>Bacillati</taxon>
        <taxon>Bacillota</taxon>
        <taxon>Bacilli</taxon>
        <taxon>Lactobacillales</taxon>
        <taxon>Enterococcaceae</taxon>
        <taxon>Tetragenococcus</taxon>
    </lineage>
</organism>
<evidence type="ECO:0000256" key="4">
    <source>
        <dbReference type="ARBA" id="ARBA00040194"/>
    </source>
</evidence>
<dbReference type="GO" id="GO:0016787">
    <property type="term" value="F:hydrolase activity"/>
    <property type="evidence" value="ECO:0007669"/>
    <property type="project" value="UniProtKB-KW"/>
</dbReference>
<gene>
    <name evidence="6" type="ORF">TMU3MR103_0827</name>
</gene>
<comment type="similarity">
    <text evidence="3">Belongs to the HNH nuclease family.</text>
</comment>
<evidence type="ECO:0000313" key="6">
    <source>
        <dbReference type="EMBL" id="KFN91869.1"/>
    </source>
</evidence>
<dbReference type="GO" id="GO:0005829">
    <property type="term" value="C:cytosol"/>
    <property type="evidence" value="ECO:0007669"/>
    <property type="project" value="TreeGrafter"/>
</dbReference>
<evidence type="ECO:0000313" key="7">
    <source>
        <dbReference type="Proteomes" id="UP000029381"/>
    </source>
</evidence>
<evidence type="ECO:0000256" key="3">
    <source>
        <dbReference type="ARBA" id="ARBA00038412"/>
    </source>
</evidence>
<evidence type="ECO:0000259" key="5">
    <source>
        <dbReference type="Pfam" id="PF01844"/>
    </source>
</evidence>
<protein>
    <recommendedName>
        <fullName evidence="4">Putative HNH nuclease YajD</fullName>
    </recommendedName>
</protein>
<dbReference type="CDD" id="cd00085">
    <property type="entry name" value="HNHc"/>
    <property type="match status" value="1"/>
</dbReference>
<dbReference type="Gene3D" id="1.10.30.50">
    <property type="match status" value="1"/>
</dbReference>
<dbReference type="PANTHER" id="PTHR41286:SF1">
    <property type="entry name" value="HNH NUCLEASE YAJD-RELATED"/>
    <property type="match status" value="1"/>
</dbReference>
<name>A0A091C4R4_9ENTE</name>
<keyword evidence="6" id="KW-0255">Endonuclease</keyword>
<dbReference type="PANTHER" id="PTHR41286">
    <property type="entry name" value="HNH NUCLEASE YAJD-RELATED"/>
    <property type="match status" value="1"/>
</dbReference>
<accession>A0A091C4R4</accession>
<feature type="domain" description="HNH" evidence="5">
    <location>
        <begin position="57"/>
        <end position="105"/>
    </location>
</feature>
<dbReference type="InterPro" id="IPR002711">
    <property type="entry name" value="HNH"/>
</dbReference>
<evidence type="ECO:0000256" key="2">
    <source>
        <dbReference type="ARBA" id="ARBA00022801"/>
    </source>
</evidence>
<keyword evidence="2" id="KW-0378">Hydrolase</keyword>
<dbReference type="GO" id="GO:0003676">
    <property type="term" value="F:nucleic acid binding"/>
    <property type="evidence" value="ECO:0007669"/>
    <property type="project" value="InterPro"/>
</dbReference>